<keyword evidence="2" id="KW-1185">Reference proteome</keyword>
<evidence type="ECO:0000313" key="1">
    <source>
        <dbReference type="EMBL" id="KXZ42058.1"/>
    </source>
</evidence>
<dbReference type="Proteomes" id="UP000075714">
    <property type="component" value="Unassembled WGS sequence"/>
</dbReference>
<protein>
    <submittedName>
        <fullName evidence="1">Uncharacterized protein</fullName>
    </submittedName>
</protein>
<accession>A0A150FWV8</accession>
<proteinExistence type="predicted"/>
<evidence type="ECO:0000313" key="2">
    <source>
        <dbReference type="Proteomes" id="UP000075714"/>
    </source>
</evidence>
<comment type="caution">
    <text evidence="1">The sequence shown here is derived from an EMBL/GenBank/DDBJ whole genome shotgun (WGS) entry which is preliminary data.</text>
</comment>
<gene>
    <name evidence="1" type="ORF">GPECTOR_214g440</name>
</gene>
<reference evidence="2" key="1">
    <citation type="journal article" date="2016" name="Nat. Commun.">
        <title>The Gonium pectorale genome demonstrates co-option of cell cycle regulation during the evolution of multicellularity.</title>
        <authorList>
            <person name="Hanschen E.R."/>
            <person name="Marriage T.N."/>
            <person name="Ferris P.J."/>
            <person name="Hamaji T."/>
            <person name="Toyoda A."/>
            <person name="Fujiyama A."/>
            <person name="Neme R."/>
            <person name="Noguchi H."/>
            <person name="Minakuchi Y."/>
            <person name="Suzuki M."/>
            <person name="Kawai-Toyooka H."/>
            <person name="Smith D.R."/>
            <person name="Sparks H."/>
            <person name="Anderson J."/>
            <person name="Bakaric R."/>
            <person name="Luria V."/>
            <person name="Karger A."/>
            <person name="Kirschner M.W."/>
            <person name="Durand P.M."/>
            <person name="Michod R.E."/>
            <person name="Nozaki H."/>
            <person name="Olson B.J."/>
        </authorList>
    </citation>
    <scope>NUCLEOTIDE SEQUENCE [LARGE SCALE GENOMIC DNA]</scope>
    <source>
        <strain evidence="2">NIES-2863</strain>
    </source>
</reference>
<dbReference type="AlphaFoldDB" id="A0A150FWV8"/>
<dbReference type="EMBL" id="LSYV01000213">
    <property type="protein sequence ID" value="KXZ42058.1"/>
    <property type="molecule type" value="Genomic_DNA"/>
</dbReference>
<sequence>MGPPAPAPGGGQPLAMTGNNTRKAHRYCDDLAAPVRTHVGTEPYAPVHRVEWRKVMDGEPVEINPSIGSGYKVMSVQEWSARWKRNDDFPTCLAEECGSIDTREHYFTQTWCRGKRVWASEALCMACHRFSWRTYQDPDFKTPEQHEKELWQSMAAGGAPR</sequence>
<dbReference type="OrthoDB" id="525072at2759"/>
<name>A0A150FWV8_GONPE</name>
<organism evidence="1 2">
    <name type="scientific">Gonium pectorale</name>
    <name type="common">Green alga</name>
    <dbReference type="NCBI Taxonomy" id="33097"/>
    <lineage>
        <taxon>Eukaryota</taxon>
        <taxon>Viridiplantae</taxon>
        <taxon>Chlorophyta</taxon>
        <taxon>core chlorophytes</taxon>
        <taxon>Chlorophyceae</taxon>
        <taxon>CS clade</taxon>
        <taxon>Chlamydomonadales</taxon>
        <taxon>Volvocaceae</taxon>
        <taxon>Gonium</taxon>
    </lineage>
</organism>